<dbReference type="EMBL" id="JAVFKY010000005">
    <property type="protein sequence ID" value="KAK5576596.1"/>
    <property type="molecule type" value="Genomic_DNA"/>
</dbReference>
<dbReference type="Pfam" id="PF01754">
    <property type="entry name" value="zf-A20"/>
    <property type="match status" value="1"/>
</dbReference>
<feature type="compositionally biased region" description="Low complexity" evidence="4">
    <location>
        <begin position="161"/>
        <end position="184"/>
    </location>
</feature>
<dbReference type="PANTHER" id="PTHR10634">
    <property type="entry name" value="AN1-TYPE ZINC FINGER PROTEIN"/>
    <property type="match status" value="1"/>
</dbReference>
<feature type="compositionally biased region" description="Low complexity" evidence="4">
    <location>
        <begin position="81"/>
        <end position="122"/>
    </location>
</feature>
<gene>
    <name evidence="6" type="ORF">RB653_007740</name>
</gene>
<name>A0AAN7TV24_9MYCE</name>
<dbReference type="Gene3D" id="1.20.5.4770">
    <property type="match status" value="1"/>
</dbReference>
<keyword evidence="7" id="KW-1185">Reference proteome</keyword>
<dbReference type="GO" id="GO:0008270">
    <property type="term" value="F:zinc ion binding"/>
    <property type="evidence" value="ECO:0007669"/>
    <property type="project" value="UniProtKB-KW"/>
</dbReference>
<feature type="region of interest" description="Disordered" evidence="4">
    <location>
        <begin position="1"/>
        <end position="31"/>
    </location>
</feature>
<dbReference type="Gene3D" id="4.10.1110.10">
    <property type="entry name" value="AN1-like Zinc finger"/>
    <property type="match status" value="1"/>
</dbReference>
<evidence type="ECO:0000256" key="2">
    <source>
        <dbReference type="ARBA" id="ARBA00022771"/>
    </source>
</evidence>
<evidence type="ECO:0000313" key="6">
    <source>
        <dbReference type="EMBL" id="KAK5576596.1"/>
    </source>
</evidence>
<keyword evidence="3" id="KW-0862">Zinc</keyword>
<evidence type="ECO:0000256" key="1">
    <source>
        <dbReference type="ARBA" id="ARBA00022723"/>
    </source>
</evidence>
<evidence type="ECO:0000256" key="4">
    <source>
        <dbReference type="SAM" id="MobiDB-lite"/>
    </source>
</evidence>
<dbReference type="PROSITE" id="PS51036">
    <property type="entry name" value="ZF_A20"/>
    <property type="match status" value="1"/>
</dbReference>
<keyword evidence="1" id="KW-0479">Metal-binding</keyword>
<dbReference type="Proteomes" id="UP001344447">
    <property type="component" value="Unassembled WGS sequence"/>
</dbReference>
<protein>
    <recommendedName>
        <fullName evidence="5">A20-type domain-containing protein</fullName>
    </recommendedName>
</protein>
<dbReference type="InterPro" id="IPR000058">
    <property type="entry name" value="Znf_AN1"/>
</dbReference>
<feature type="domain" description="A20-type" evidence="5">
    <location>
        <begin position="38"/>
        <end position="72"/>
    </location>
</feature>
<reference evidence="6 7" key="1">
    <citation type="submission" date="2023-11" db="EMBL/GenBank/DDBJ databases">
        <title>Dfirmibasis_genome.</title>
        <authorList>
            <person name="Edelbroek B."/>
            <person name="Kjellin J."/>
            <person name="Jerlstrom-Hultqvist J."/>
            <person name="Soderbom F."/>
        </authorList>
    </citation>
    <scope>NUCLEOTIDE SEQUENCE [LARGE SCALE GENOMIC DNA]</scope>
    <source>
        <strain evidence="6 7">TNS-C-14</strain>
    </source>
</reference>
<feature type="region of interest" description="Disordered" evidence="4">
    <location>
        <begin position="81"/>
        <end position="132"/>
    </location>
</feature>
<feature type="region of interest" description="Disordered" evidence="4">
    <location>
        <begin position="152"/>
        <end position="229"/>
    </location>
</feature>
<dbReference type="GO" id="GO:0003677">
    <property type="term" value="F:DNA binding"/>
    <property type="evidence" value="ECO:0007669"/>
    <property type="project" value="InterPro"/>
</dbReference>
<keyword evidence="2" id="KW-0863">Zinc-finger</keyword>
<dbReference type="InterPro" id="IPR035896">
    <property type="entry name" value="AN1-like_Znf"/>
</dbReference>
<sequence length="296" mass="32110">MSDNNNNNNINSNSNNNNNNNNSNNNNSNVSNKIEDKKEEAQLCLRNCGFYGNPKTNGLCSSCYNKDSNSTLRQQLQQQINNNNTNNNNNNNTNNNNNINNNNNNIINNTNSSNINENSCNNSKDESPKSNKKRTLDYLDYSLGGMNGVGNNNTFREGLESTSAPSVLLSSSPNPSSLTTTTTATGGGTNPQSSPLKILKGEESQPKQQQASSLTSPLSSSPLSSSPSKSNIKCKFMGCGKPIGIMQSMSNKCRCGEHYCGKHIHNHNCTFDYKGLAKTTIAKANPQILANKIVKL</sequence>
<accession>A0AAN7TV24</accession>
<feature type="compositionally biased region" description="Low complexity" evidence="4">
    <location>
        <begin position="212"/>
        <end position="229"/>
    </location>
</feature>
<evidence type="ECO:0000256" key="3">
    <source>
        <dbReference type="ARBA" id="ARBA00022833"/>
    </source>
</evidence>
<dbReference type="SUPFAM" id="SSF57716">
    <property type="entry name" value="Glucocorticoid receptor-like (DNA-binding domain)"/>
    <property type="match status" value="1"/>
</dbReference>
<dbReference type="SMART" id="SM00259">
    <property type="entry name" value="ZnF_A20"/>
    <property type="match status" value="1"/>
</dbReference>
<evidence type="ECO:0000313" key="7">
    <source>
        <dbReference type="Proteomes" id="UP001344447"/>
    </source>
</evidence>
<comment type="caution">
    <text evidence="6">The sequence shown here is derived from an EMBL/GenBank/DDBJ whole genome shotgun (WGS) entry which is preliminary data.</text>
</comment>
<dbReference type="InterPro" id="IPR050652">
    <property type="entry name" value="AN1_A20_ZnFinger"/>
</dbReference>
<organism evidence="6 7">
    <name type="scientific">Dictyostelium firmibasis</name>
    <dbReference type="NCBI Taxonomy" id="79012"/>
    <lineage>
        <taxon>Eukaryota</taxon>
        <taxon>Amoebozoa</taxon>
        <taxon>Evosea</taxon>
        <taxon>Eumycetozoa</taxon>
        <taxon>Dictyostelia</taxon>
        <taxon>Dictyosteliales</taxon>
        <taxon>Dictyosteliaceae</taxon>
        <taxon>Dictyostelium</taxon>
    </lineage>
</organism>
<dbReference type="SUPFAM" id="SSF118310">
    <property type="entry name" value="AN1-like Zinc finger"/>
    <property type="match status" value="1"/>
</dbReference>
<dbReference type="InterPro" id="IPR002653">
    <property type="entry name" value="Znf_A20"/>
</dbReference>
<feature type="compositionally biased region" description="Basic and acidic residues" evidence="4">
    <location>
        <begin position="123"/>
        <end position="132"/>
    </location>
</feature>
<dbReference type="SMART" id="SM00154">
    <property type="entry name" value="ZnF_AN1"/>
    <property type="match status" value="1"/>
</dbReference>
<evidence type="ECO:0000259" key="5">
    <source>
        <dbReference type="PROSITE" id="PS51036"/>
    </source>
</evidence>
<proteinExistence type="predicted"/>
<dbReference type="AlphaFoldDB" id="A0AAN7TV24"/>
<dbReference type="PANTHER" id="PTHR10634:SF157">
    <property type="entry name" value="A20-TYPE DOMAIN-CONTAINING PROTEIN"/>
    <property type="match status" value="1"/>
</dbReference>